<protein>
    <submittedName>
        <fullName evidence="2">Uncharacterized protein</fullName>
    </submittedName>
</protein>
<feature type="compositionally biased region" description="Basic residues" evidence="1">
    <location>
        <begin position="194"/>
        <end position="203"/>
    </location>
</feature>
<evidence type="ECO:0000313" key="2">
    <source>
        <dbReference type="EMBL" id="QBK90403.1"/>
    </source>
</evidence>
<organism evidence="2">
    <name type="scientific">Pithovirus LCPAC103</name>
    <dbReference type="NCBI Taxonomy" id="2506588"/>
    <lineage>
        <taxon>Viruses</taxon>
        <taxon>Pithoviruses</taxon>
    </lineage>
</organism>
<sequence>MATKERKPRRLKNIFTDVMLMDATRDTIYWYPKPNGKRTPLRIGGAYAKLGLDKQGHVKTPPSKGYVSGFRYIPSLRVAGTPEDFRVFMEKLEANDATSFAEVGGMAAALSKVLDPTREVYTSETVRAGGVLRVKFEAEIEASRGHGGAKKAKMSSGEAAIFFNELVAARKQTGDNKQFKFELVKAPRAEAKGKSKRTGTRKGRAPETSSLGLGLGLGLAPAPALAPALGGLPSPGALSLPPGTALGATSLGGMPGAGFSLAGLSSPRGL</sequence>
<feature type="region of interest" description="Disordered" evidence="1">
    <location>
        <begin position="190"/>
        <end position="209"/>
    </location>
</feature>
<name>A0A481Z3D9_9VIRU</name>
<accession>A0A481Z3D9</accession>
<evidence type="ECO:0000256" key="1">
    <source>
        <dbReference type="SAM" id="MobiDB-lite"/>
    </source>
</evidence>
<dbReference type="EMBL" id="MK500482">
    <property type="protein sequence ID" value="QBK90403.1"/>
    <property type="molecule type" value="Genomic_DNA"/>
</dbReference>
<proteinExistence type="predicted"/>
<reference evidence="2" key="1">
    <citation type="journal article" date="2019" name="MBio">
        <title>Virus Genomes from Deep Sea Sediments Expand the Ocean Megavirome and Support Independent Origins of Viral Gigantism.</title>
        <authorList>
            <person name="Backstrom D."/>
            <person name="Yutin N."/>
            <person name="Jorgensen S.L."/>
            <person name="Dharamshi J."/>
            <person name="Homa F."/>
            <person name="Zaremba-Niedwiedzka K."/>
            <person name="Spang A."/>
            <person name="Wolf Y.I."/>
            <person name="Koonin E.V."/>
            <person name="Ettema T.J."/>
        </authorList>
    </citation>
    <scope>NUCLEOTIDE SEQUENCE</scope>
</reference>
<gene>
    <name evidence="2" type="ORF">LCPAC103_00840</name>
</gene>